<dbReference type="SUPFAM" id="SSF55469">
    <property type="entry name" value="FMN-dependent nitroreductase-like"/>
    <property type="match status" value="1"/>
</dbReference>
<evidence type="ECO:0000256" key="1">
    <source>
        <dbReference type="ARBA" id="ARBA00001917"/>
    </source>
</evidence>
<comment type="similarity">
    <text evidence="2">Belongs to the nitroreductase family.</text>
</comment>
<evidence type="ECO:0000256" key="3">
    <source>
        <dbReference type="ARBA" id="ARBA00022630"/>
    </source>
</evidence>
<feature type="domain" description="Nitroreductase" evidence="6">
    <location>
        <begin position="9"/>
        <end position="61"/>
    </location>
</feature>
<dbReference type="PANTHER" id="PTHR43673">
    <property type="entry name" value="NAD(P)H NITROREDUCTASE YDGI-RELATED"/>
    <property type="match status" value="1"/>
</dbReference>
<name>A0A160PPA7_9CORY</name>
<dbReference type="Pfam" id="PF00881">
    <property type="entry name" value="Nitroreductase"/>
    <property type="match status" value="1"/>
</dbReference>
<dbReference type="KEGG" id="csur:N24_0169"/>
<evidence type="ECO:0000313" key="7">
    <source>
        <dbReference type="EMBL" id="BAU94431.1"/>
    </source>
</evidence>
<dbReference type="GO" id="GO:0016491">
    <property type="term" value="F:oxidoreductase activity"/>
    <property type="evidence" value="ECO:0007669"/>
    <property type="project" value="UniProtKB-KW"/>
</dbReference>
<keyword evidence="5" id="KW-0560">Oxidoreductase</keyword>
<proteinExistence type="inferred from homology"/>
<reference evidence="7 8" key="1">
    <citation type="submission" date="2016-02" db="EMBL/GenBank/DDBJ databases">
        <title>Corynebacterium glutamicum N24 whole genome sequencing project.</title>
        <authorList>
            <person name="Matsutani M."/>
            <person name="Nangtapong N."/>
            <person name="Yakushi T."/>
            <person name="Matsushita K."/>
        </authorList>
    </citation>
    <scope>NUCLEOTIDE SEQUENCE [LARGE SCALE GENOMIC DNA]</scope>
    <source>
        <strain evidence="7 8">N24</strain>
    </source>
</reference>
<dbReference type="Proteomes" id="UP000218244">
    <property type="component" value="Chromosome"/>
</dbReference>
<dbReference type="EMBL" id="AP017369">
    <property type="protein sequence ID" value="BAU94431.1"/>
    <property type="molecule type" value="Genomic_DNA"/>
</dbReference>
<evidence type="ECO:0000256" key="5">
    <source>
        <dbReference type="ARBA" id="ARBA00023002"/>
    </source>
</evidence>
<organism evidence="7 8">
    <name type="scientific">Corynebacterium suranareeae</name>
    <dbReference type="NCBI Taxonomy" id="2506452"/>
    <lineage>
        <taxon>Bacteria</taxon>
        <taxon>Bacillati</taxon>
        <taxon>Actinomycetota</taxon>
        <taxon>Actinomycetes</taxon>
        <taxon>Mycobacteriales</taxon>
        <taxon>Corynebacteriaceae</taxon>
        <taxon>Corynebacterium</taxon>
    </lineage>
</organism>
<dbReference type="Gene3D" id="3.40.109.10">
    <property type="entry name" value="NADH Oxidase"/>
    <property type="match status" value="1"/>
</dbReference>
<comment type="cofactor">
    <cofactor evidence="1">
        <name>FMN</name>
        <dbReference type="ChEBI" id="CHEBI:58210"/>
    </cofactor>
</comment>
<keyword evidence="4" id="KW-0288">FMN</keyword>
<evidence type="ECO:0000259" key="6">
    <source>
        <dbReference type="Pfam" id="PF00881"/>
    </source>
</evidence>
<keyword evidence="3" id="KW-0285">Flavoprotein</keyword>
<keyword evidence="8" id="KW-1185">Reference proteome</keyword>
<evidence type="ECO:0000256" key="2">
    <source>
        <dbReference type="ARBA" id="ARBA00007118"/>
    </source>
</evidence>
<evidence type="ECO:0000256" key="4">
    <source>
        <dbReference type="ARBA" id="ARBA00022643"/>
    </source>
</evidence>
<dbReference type="InterPro" id="IPR000415">
    <property type="entry name" value="Nitroreductase-like"/>
</dbReference>
<dbReference type="AlphaFoldDB" id="A0A160PPA7"/>
<protein>
    <recommendedName>
        <fullName evidence="6">Nitroreductase domain-containing protein</fullName>
    </recommendedName>
</protein>
<evidence type="ECO:0000313" key="8">
    <source>
        <dbReference type="Proteomes" id="UP000218244"/>
    </source>
</evidence>
<dbReference type="PANTHER" id="PTHR43673:SF2">
    <property type="entry name" value="NITROREDUCTASE"/>
    <property type="match status" value="1"/>
</dbReference>
<gene>
    <name evidence="7" type="ORF">N24_0169</name>
</gene>
<dbReference type="InterPro" id="IPR029479">
    <property type="entry name" value="Nitroreductase"/>
</dbReference>
<sequence>MTLSVAEAIKTRRATRRYTSEIPSDAVLDRIVNLALEAPSAFNAQQRDLVVVTDQRVKEKLF</sequence>
<accession>A0A160PPA7</accession>